<dbReference type="Proteomes" id="UP000271098">
    <property type="component" value="Unassembled WGS sequence"/>
</dbReference>
<name>A0A3P7RWT9_9BILA</name>
<feature type="region of interest" description="Disordered" evidence="1">
    <location>
        <begin position="60"/>
        <end position="85"/>
    </location>
</feature>
<evidence type="ECO:0000256" key="1">
    <source>
        <dbReference type="SAM" id="MobiDB-lite"/>
    </source>
</evidence>
<accession>A0A3P7RWT9</accession>
<organism evidence="2 3">
    <name type="scientific">Gongylonema pulchrum</name>
    <dbReference type="NCBI Taxonomy" id="637853"/>
    <lineage>
        <taxon>Eukaryota</taxon>
        <taxon>Metazoa</taxon>
        <taxon>Ecdysozoa</taxon>
        <taxon>Nematoda</taxon>
        <taxon>Chromadorea</taxon>
        <taxon>Rhabditida</taxon>
        <taxon>Spirurina</taxon>
        <taxon>Spiruromorpha</taxon>
        <taxon>Spiruroidea</taxon>
        <taxon>Gongylonematidae</taxon>
        <taxon>Gongylonema</taxon>
    </lineage>
</organism>
<keyword evidence="3" id="KW-1185">Reference proteome</keyword>
<evidence type="ECO:0000313" key="2">
    <source>
        <dbReference type="EMBL" id="VDN45249.1"/>
    </source>
</evidence>
<evidence type="ECO:0000313" key="3">
    <source>
        <dbReference type="Proteomes" id="UP000271098"/>
    </source>
</evidence>
<reference evidence="2 3" key="1">
    <citation type="submission" date="2018-11" db="EMBL/GenBank/DDBJ databases">
        <authorList>
            <consortium name="Pathogen Informatics"/>
        </authorList>
    </citation>
    <scope>NUCLEOTIDE SEQUENCE [LARGE SCALE GENOMIC DNA]</scope>
</reference>
<protein>
    <submittedName>
        <fullName evidence="2">Uncharacterized protein</fullName>
    </submittedName>
</protein>
<dbReference type="AlphaFoldDB" id="A0A3P7RWT9"/>
<proteinExistence type="predicted"/>
<gene>
    <name evidence="2" type="ORF">GPUH_LOCUS26213</name>
</gene>
<sequence>MEQYGVAPIYVEVVACDKDPELSSVMESIPTDKTMYKSEGTLRATEDYESETDALLKAGSSALRNTEHRSTVERSTKKMRKASRKYAKEGNNAEYDYIITDGSSVSFAIFVHCPNRFFVTVINNER</sequence>
<feature type="compositionally biased region" description="Basic and acidic residues" evidence="1">
    <location>
        <begin position="65"/>
        <end position="76"/>
    </location>
</feature>
<dbReference type="EMBL" id="UYRT01109365">
    <property type="protein sequence ID" value="VDN45249.1"/>
    <property type="molecule type" value="Genomic_DNA"/>
</dbReference>